<sequence>MTFILIDALPRAFLIQQFIPQKATPPQKIIDYNYAVKVLGLNYPTPVQFLFYVNNLIHGNWGYMYSNAANPNQFYSGPVLTGIEKYFPLTLELSIFAIIFSIILAIPVGTYIGARPNSISDQIGRVFSLSGYAMPTFFLALLLQIAIEPFYPALIKGQGFPTFYALPWIKNGVSYPTHMLFFDSLIHGDFSLALISFSHLLLPVLTLTYGLMAGLLRFIRAGMVDASNQEYVKTARAKGVPEKQVLRKHIRKNALLPSITVFGLVFSGLLGGVVVIEDIFNLKGLGMFGLSTIEGGYIQIFGLVGTTLFFGILLVVANLVVDVVYALMDPRIRY</sequence>
<organism evidence="9">
    <name type="scientific">mine drainage metagenome</name>
    <dbReference type="NCBI Taxonomy" id="410659"/>
    <lineage>
        <taxon>unclassified sequences</taxon>
        <taxon>metagenomes</taxon>
        <taxon>ecological metagenomes</taxon>
    </lineage>
</organism>
<evidence type="ECO:0000259" key="8">
    <source>
        <dbReference type="PROSITE" id="PS50928"/>
    </source>
</evidence>
<dbReference type="PROSITE" id="PS50928">
    <property type="entry name" value="ABC_TM1"/>
    <property type="match status" value="1"/>
</dbReference>
<feature type="transmembrane region" description="Helical" evidence="7">
    <location>
        <begin position="296"/>
        <end position="328"/>
    </location>
</feature>
<gene>
    <name evidence="9" type="ORF">B1A_02657</name>
</gene>
<feature type="transmembrane region" description="Helical" evidence="7">
    <location>
        <begin position="254"/>
        <end position="276"/>
    </location>
</feature>
<keyword evidence="4 7" id="KW-0812">Transmembrane</keyword>
<keyword evidence="5 7" id="KW-1133">Transmembrane helix</keyword>
<evidence type="ECO:0000256" key="3">
    <source>
        <dbReference type="ARBA" id="ARBA00022475"/>
    </source>
</evidence>
<reference evidence="9" key="1">
    <citation type="submission" date="2013-08" db="EMBL/GenBank/DDBJ databases">
        <authorList>
            <person name="Mendez C."/>
            <person name="Richter M."/>
            <person name="Ferrer M."/>
            <person name="Sanchez J."/>
        </authorList>
    </citation>
    <scope>NUCLEOTIDE SEQUENCE</scope>
</reference>
<accession>T1C739</accession>
<dbReference type="EMBL" id="AUZX01001968">
    <property type="protein sequence ID" value="EQD77862.1"/>
    <property type="molecule type" value="Genomic_DNA"/>
</dbReference>
<evidence type="ECO:0000256" key="7">
    <source>
        <dbReference type="SAM" id="Phobius"/>
    </source>
</evidence>
<evidence type="ECO:0000256" key="6">
    <source>
        <dbReference type="ARBA" id="ARBA00023136"/>
    </source>
</evidence>
<keyword evidence="2" id="KW-0813">Transport</keyword>
<feature type="domain" description="ABC transmembrane type-1" evidence="8">
    <location>
        <begin position="87"/>
        <end position="325"/>
    </location>
</feature>
<evidence type="ECO:0000256" key="5">
    <source>
        <dbReference type="ARBA" id="ARBA00022989"/>
    </source>
</evidence>
<evidence type="ECO:0000256" key="2">
    <source>
        <dbReference type="ARBA" id="ARBA00022448"/>
    </source>
</evidence>
<comment type="caution">
    <text evidence="9">The sequence shown here is derived from an EMBL/GenBank/DDBJ whole genome shotgun (WGS) entry which is preliminary data.</text>
</comment>
<feature type="transmembrane region" description="Helical" evidence="7">
    <location>
        <begin position="190"/>
        <end position="216"/>
    </location>
</feature>
<evidence type="ECO:0000256" key="1">
    <source>
        <dbReference type="ARBA" id="ARBA00004651"/>
    </source>
</evidence>
<feature type="transmembrane region" description="Helical" evidence="7">
    <location>
        <begin position="126"/>
        <end position="147"/>
    </location>
</feature>
<feature type="transmembrane region" description="Helical" evidence="7">
    <location>
        <begin position="93"/>
        <end position="114"/>
    </location>
</feature>
<dbReference type="AlphaFoldDB" id="T1C739"/>
<comment type="subcellular location">
    <subcellularLocation>
        <location evidence="1">Cell membrane</location>
        <topology evidence="1">Multi-pass membrane protein</topology>
    </subcellularLocation>
</comment>
<keyword evidence="3" id="KW-1003">Cell membrane</keyword>
<dbReference type="Gene3D" id="1.10.3720.10">
    <property type="entry name" value="MetI-like"/>
    <property type="match status" value="1"/>
</dbReference>
<dbReference type="PANTHER" id="PTHR43163">
    <property type="entry name" value="DIPEPTIDE TRANSPORT SYSTEM PERMEASE PROTEIN DPPB-RELATED"/>
    <property type="match status" value="1"/>
</dbReference>
<proteinExistence type="predicted"/>
<dbReference type="CDD" id="cd06261">
    <property type="entry name" value="TM_PBP2"/>
    <property type="match status" value="1"/>
</dbReference>
<dbReference type="Pfam" id="PF00528">
    <property type="entry name" value="BPD_transp_1"/>
    <property type="match status" value="1"/>
</dbReference>
<dbReference type="InterPro" id="IPR000515">
    <property type="entry name" value="MetI-like"/>
</dbReference>
<evidence type="ECO:0000256" key="4">
    <source>
        <dbReference type="ARBA" id="ARBA00022692"/>
    </source>
</evidence>
<dbReference type="GO" id="GO:0005886">
    <property type="term" value="C:plasma membrane"/>
    <property type="evidence" value="ECO:0007669"/>
    <property type="project" value="UniProtKB-SubCell"/>
</dbReference>
<dbReference type="InterPro" id="IPR035906">
    <property type="entry name" value="MetI-like_sf"/>
</dbReference>
<evidence type="ECO:0000313" key="9">
    <source>
        <dbReference type="EMBL" id="EQD77862.1"/>
    </source>
</evidence>
<protein>
    <submittedName>
        <fullName evidence="9">Binding-protein-dependent transport system inner membrane component</fullName>
    </submittedName>
</protein>
<dbReference type="PANTHER" id="PTHR43163:SF6">
    <property type="entry name" value="DIPEPTIDE TRANSPORT SYSTEM PERMEASE PROTEIN DPPB-RELATED"/>
    <property type="match status" value="1"/>
</dbReference>
<dbReference type="SUPFAM" id="SSF161098">
    <property type="entry name" value="MetI-like"/>
    <property type="match status" value="1"/>
</dbReference>
<reference evidence="9" key="2">
    <citation type="journal article" date="2014" name="ISME J.">
        <title>Microbial stratification in low pH oxic and suboxic macroscopic growths along an acid mine drainage.</title>
        <authorList>
            <person name="Mendez-Garcia C."/>
            <person name="Mesa V."/>
            <person name="Sprenger R.R."/>
            <person name="Richter M."/>
            <person name="Diez M.S."/>
            <person name="Solano J."/>
            <person name="Bargiela R."/>
            <person name="Golyshina O.V."/>
            <person name="Manteca A."/>
            <person name="Ramos J.L."/>
            <person name="Gallego J.R."/>
            <person name="Llorente I."/>
            <person name="Martins Dos Santos V.A."/>
            <person name="Jensen O.N."/>
            <person name="Pelaez A.I."/>
            <person name="Sanchez J."/>
            <person name="Ferrer M."/>
        </authorList>
    </citation>
    <scope>NUCLEOTIDE SEQUENCE</scope>
</reference>
<name>T1C739_9ZZZZ</name>
<dbReference type="GO" id="GO:0055085">
    <property type="term" value="P:transmembrane transport"/>
    <property type="evidence" value="ECO:0007669"/>
    <property type="project" value="InterPro"/>
</dbReference>
<keyword evidence="6 7" id="KW-0472">Membrane</keyword>